<dbReference type="InterPro" id="IPR029026">
    <property type="entry name" value="tRNA_m1G_MTases_N"/>
</dbReference>
<dbReference type="InterPro" id="IPR029028">
    <property type="entry name" value="Alpha/beta_knot_MTases"/>
</dbReference>
<dbReference type="GO" id="GO:0003723">
    <property type="term" value="F:RNA binding"/>
    <property type="evidence" value="ECO:0007669"/>
    <property type="project" value="InterPro"/>
</dbReference>
<dbReference type="GO" id="GO:0002128">
    <property type="term" value="P:tRNA nucleoside ribose methylation"/>
    <property type="evidence" value="ECO:0007669"/>
    <property type="project" value="TreeGrafter"/>
</dbReference>
<evidence type="ECO:0000256" key="2">
    <source>
        <dbReference type="ARBA" id="ARBA00022603"/>
    </source>
</evidence>
<evidence type="ECO:0000256" key="4">
    <source>
        <dbReference type="ARBA" id="ARBA00022691"/>
    </source>
</evidence>
<dbReference type="Pfam" id="PF00588">
    <property type="entry name" value="SpoU_methylase"/>
    <property type="match status" value="1"/>
</dbReference>
<dbReference type="InterPro" id="IPR001537">
    <property type="entry name" value="SpoU_MeTrfase"/>
</dbReference>
<feature type="domain" description="tRNA/rRNA methyltransferase SpoU type" evidence="5">
    <location>
        <begin position="3"/>
        <end position="152"/>
    </location>
</feature>
<dbReference type="EMBL" id="DTBP01000022">
    <property type="protein sequence ID" value="HGQ74096.1"/>
    <property type="molecule type" value="Genomic_DNA"/>
</dbReference>
<dbReference type="PANTHER" id="PTHR42786">
    <property type="entry name" value="TRNA/RRNA METHYLTRANSFERASE"/>
    <property type="match status" value="1"/>
</dbReference>
<proteinExistence type="inferred from homology"/>
<dbReference type="Gene3D" id="3.40.1280.10">
    <property type="match status" value="1"/>
</dbReference>
<dbReference type="CDD" id="cd18093">
    <property type="entry name" value="SpoU-like_TrmJ"/>
    <property type="match status" value="1"/>
</dbReference>
<reference evidence="7" key="1">
    <citation type="journal article" date="2020" name="mSystems">
        <title>Genome- and Community-Level Interaction Insights into Carbon Utilization and Element Cycling Functions of Hydrothermarchaeota in Hydrothermal Sediment.</title>
        <authorList>
            <person name="Zhou Z."/>
            <person name="Liu Y."/>
            <person name="Xu W."/>
            <person name="Pan J."/>
            <person name="Luo Z.H."/>
            <person name="Li M."/>
        </authorList>
    </citation>
    <scope>NUCLEOTIDE SEQUENCE [LARGE SCALE GENOMIC DNA]</scope>
    <source>
        <strain evidence="6">SpSt-638</strain>
        <strain evidence="7">SpSt-648</strain>
    </source>
</reference>
<evidence type="ECO:0000313" key="7">
    <source>
        <dbReference type="EMBL" id="HGQ74096.1"/>
    </source>
</evidence>
<keyword evidence="2 7" id="KW-0489">Methyltransferase</keyword>
<protein>
    <submittedName>
        <fullName evidence="7">RNA methyltransferase</fullName>
    </submittedName>
</protein>
<keyword evidence="3 7" id="KW-0808">Transferase</keyword>
<dbReference type="SUPFAM" id="SSF75217">
    <property type="entry name" value="alpha/beta knot"/>
    <property type="match status" value="1"/>
</dbReference>
<evidence type="ECO:0000259" key="5">
    <source>
        <dbReference type="Pfam" id="PF00588"/>
    </source>
</evidence>
<gene>
    <name evidence="6" type="ORF">ENU09_01100</name>
    <name evidence="7" type="ORF">ENU20_03350</name>
</gene>
<dbReference type="AlphaFoldDB" id="A0A7C4JLJ7"/>
<keyword evidence="4" id="KW-0949">S-adenosyl-L-methionine</keyword>
<dbReference type="GO" id="GO:0005829">
    <property type="term" value="C:cytosol"/>
    <property type="evidence" value="ECO:0007669"/>
    <property type="project" value="TreeGrafter"/>
</dbReference>
<organism evidence="7">
    <name type="scientific">Staphylothermus marinus</name>
    <dbReference type="NCBI Taxonomy" id="2280"/>
    <lineage>
        <taxon>Archaea</taxon>
        <taxon>Thermoproteota</taxon>
        <taxon>Thermoprotei</taxon>
        <taxon>Desulfurococcales</taxon>
        <taxon>Desulfurococcaceae</taxon>
        <taxon>Staphylothermus</taxon>
    </lineage>
</organism>
<accession>A0A7C4JLJ7</accession>
<evidence type="ECO:0000256" key="3">
    <source>
        <dbReference type="ARBA" id="ARBA00022679"/>
    </source>
</evidence>
<dbReference type="PIRSF" id="PIRSF004808">
    <property type="entry name" value="LasT"/>
    <property type="match status" value="1"/>
</dbReference>
<comment type="caution">
    <text evidence="7">The sequence shown here is derived from an EMBL/GenBank/DDBJ whole genome shotgun (WGS) entry which is preliminary data.</text>
</comment>
<evidence type="ECO:0000313" key="6">
    <source>
        <dbReference type="EMBL" id="HGQ59312.1"/>
    </source>
</evidence>
<evidence type="ECO:0000256" key="1">
    <source>
        <dbReference type="ARBA" id="ARBA00007228"/>
    </source>
</evidence>
<dbReference type="GO" id="GO:0008173">
    <property type="term" value="F:RNA methyltransferase activity"/>
    <property type="evidence" value="ECO:0007669"/>
    <property type="project" value="InterPro"/>
</dbReference>
<dbReference type="PANTHER" id="PTHR42786:SF2">
    <property type="entry name" value="TRNA (CYTIDINE_URIDINE-2'-O-)-METHYLTRANSFERASE TRMJ"/>
    <property type="match status" value="1"/>
</dbReference>
<comment type="similarity">
    <text evidence="1">Belongs to the class IV-like SAM-binding methyltransferase superfamily. RNA methyltransferase TrmH family.</text>
</comment>
<dbReference type="InterPro" id="IPR004384">
    <property type="entry name" value="RNA_MeTrfase_TrmJ/LasT"/>
</dbReference>
<dbReference type="EMBL" id="DTBE01000032">
    <property type="protein sequence ID" value="HGQ59312.1"/>
    <property type="molecule type" value="Genomic_DNA"/>
</dbReference>
<sequence>MKIRVVLVGIEGSYNLGVIIRTCKNFGVEEIYLVSPKANLDEANHYVAKASDLLRRVVIVDSLEKALEDVEVSVATSALGFSDTDMVRQAVSIEDFIKMIHGRTRSLAIVFGRESTGLTRNEILKTDYLVTIPANPEYPVLNISQSVAIFLWEIWKIRGAEAPNIPPRIGRDDLELLLSKLREIVELTVGVDYKVERIITALKRVFYRAKPSIYEYRVIKYWVLRTLKKLRETRG</sequence>
<name>A0A7C4JLJ7_STAMA</name>